<keyword evidence="3" id="KW-1185">Reference proteome</keyword>
<dbReference type="PANTHER" id="PTHR44068:SF11">
    <property type="entry name" value="GERANYL DIPHOSPHATE 2-C-METHYLTRANSFERASE"/>
    <property type="match status" value="1"/>
</dbReference>
<dbReference type="KEGG" id="amr:AM1_A0041"/>
<dbReference type="SUPFAM" id="SSF53335">
    <property type="entry name" value="S-adenosyl-L-methionine-dependent methyltransferases"/>
    <property type="match status" value="1"/>
</dbReference>
<proteinExistence type="predicted"/>
<gene>
    <name evidence="2" type="ordered locus">AM1_A0041</name>
</gene>
<dbReference type="HOGENOM" id="CLU_1182932_0_0_3"/>
<dbReference type="Proteomes" id="UP000000268">
    <property type="component" value="Plasmid pREB1"/>
</dbReference>
<geneLocation type="plasmid" evidence="2 3">
    <name>pREB1</name>
</geneLocation>
<reference evidence="2 3" key="1">
    <citation type="journal article" date="2008" name="Proc. Natl. Acad. Sci. U.S.A.">
        <title>Niche adaptation and genome expansion in the chlorophyll d-producing cyanobacterium Acaryochloris marina.</title>
        <authorList>
            <person name="Swingley W.D."/>
            <person name="Chen M."/>
            <person name="Cheung P.C."/>
            <person name="Conrad A.L."/>
            <person name="Dejesa L.C."/>
            <person name="Hao J."/>
            <person name="Honchak B.M."/>
            <person name="Karbach L.E."/>
            <person name="Kurdoglu A."/>
            <person name="Lahiri S."/>
            <person name="Mastrian S.D."/>
            <person name="Miyashita H."/>
            <person name="Page L."/>
            <person name="Ramakrishna P."/>
            <person name="Satoh S."/>
            <person name="Sattley W.M."/>
            <person name="Shimada Y."/>
            <person name="Taylor H.L."/>
            <person name="Tomo T."/>
            <person name="Tsuchiya T."/>
            <person name="Wang Z.T."/>
            <person name="Raymond J."/>
            <person name="Mimuro M."/>
            <person name="Blankenship R.E."/>
            <person name="Touchman J.W."/>
        </authorList>
    </citation>
    <scope>NUCLEOTIDE SEQUENCE [LARGE SCALE GENOMIC DNA]</scope>
    <source>
        <strain evidence="3">MBIC 11017</strain>
        <plasmid evidence="3">Plasmid pREB1</plasmid>
    </source>
</reference>
<name>A8ZK50_ACAM1</name>
<evidence type="ECO:0000313" key="2">
    <source>
        <dbReference type="EMBL" id="ABW31550.1"/>
    </source>
</evidence>
<sequence length="234" mass="26970">MDILRGINENRPWDLIYEIRKVVKTQHRLLDIGCGTATKLIQLASITNYQEIIGIEPNERMRFKAEENIKLANLDNISIVSGSAEDLPFEDHVFDVVTAMVAPHNTSEVHRVLKPGGHTIIEKIGDRDKWNLKALFGRDSKGLRGQFCDYDEGEREIEFREEFSHLFTEVSTKNGFWKTYYSFEGLILLLEQTPTIRGFDRIEDSHVLEKIVETYMTDRGIITTQNRILVAAKK</sequence>
<evidence type="ECO:0000259" key="1">
    <source>
        <dbReference type="Pfam" id="PF13649"/>
    </source>
</evidence>
<dbReference type="EMBL" id="CP000838">
    <property type="protein sequence ID" value="ABW31550.1"/>
    <property type="molecule type" value="Genomic_DNA"/>
</dbReference>
<dbReference type="CDD" id="cd02440">
    <property type="entry name" value="AdoMet_MTases"/>
    <property type="match status" value="1"/>
</dbReference>
<feature type="domain" description="Methyltransferase" evidence="1">
    <location>
        <begin position="30"/>
        <end position="117"/>
    </location>
</feature>
<dbReference type="PANTHER" id="PTHR44068">
    <property type="entry name" value="ZGC:194242"/>
    <property type="match status" value="1"/>
</dbReference>
<keyword evidence="2" id="KW-0808">Transferase</keyword>
<dbReference type="Gene3D" id="3.40.50.150">
    <property type="entry name" value="Vaccinia Virus protein VP39"/>
    <property type="match status" value="1"/>
</dbReference>
<dbReference type="GO" id="GO:0008168">
    <property type="term" value="F:methyltransferase activity"/>
    <property type="evidence" value="ECO:0007669"/>
    <property type="project" value="UniProtKB-KW"/>
</dbReference>
<keyword evidence="2" id="KW-0614">Plasmid</keyword>
<dbReference type="InterPro" id="IPR029063">
    <property type="entry name" value="SAM-dependent_MTases_sf"/>
</dbReference>
<dbReference type="InterPro" id="IPR041698">
    <property type="entry name" value="Methyltransf_25"/>
</dbReference>
<dbReference type="OrthoDB" id="9804312at2"/>
<dbReference type="InterPro" id="IPR050447">
    <property type="entry name" value="Erg6_SMT_methyltransf"/>
</dbReference>
<keyword evidence="2" id="KW-0489">Methyltransferase</keyword>
<organism evidence="2 3">
    <name type="scientific">Acaryochloris marina (strain MBIC 11017)</name>
    <dbReference type="NCBI Taxonomy" id="329726"/>
    <lineage>
        <taxon>Bacteria</taxon>
        <taxon>Bacillati</taxon>
        <taxon>Cyanobacteriota</taxon>
        <taxon>Cyanophyceae</taxon>
        <taxon>Acaryochloridales</taxon>
        <taxon>Acaryochloridaceae</taxon>
        <taxon>Acaryochloris</taxon>
    </lineage>
</organism>
<evidence type="ECO:0000313" key="3">
    <source>
        <dbReference type="Proteomes" id="UP000000268"/>
    </source>
</evidence>
<protein>
    <submittedName>
        <fullName evidence="2">SAM-dependent methyltransferase, putative</fullName>
    </submittedName>
</protein>
<dbReference type="AlphaFoldDB" id="A8ZK50"/>
<dbReference type="Pfam" id="PF13649">
    <property type="entry name" value="Methyltransf_25"/>
    <property type="match status" value="1"/>
</dbReference>
<accession>A8ZK50</accession>
<dbReference type="GO" id="GO:0032259">
    <property type="term" value="P:methylation"/>
    <property type="evidence" value="ECO:0007669"/>
    <property type="project" value="UniProtKB-KW"/>
</dbReference>